<gene>
    <name evidence="2" type="ORF">CR513_27058</name>
</gene>
<dbReference type="OrthoDB" id="1721574at2759"/>
<organism evidence="2 3">
    <name type="scientific">Mucuna pruriens</name>
    <name type="common">Velvet bean</name>
    <name type="synonym">Dolichos pruriens</name>
    <dbReference type="NCBI Taxonomy" id="157652"/>
    <lineage>
        <taxon>Eukaryota</taxon>
        <taxon>Viridiplantae</taxon>
        <taxon>Streptophyta</taxon>
        <taxon>Embryophyta</taxon>
        <taxon>Tracheophyta</taxon>
        <taxon>Spermatophyta</taxon>
        <taxon>Magnoliopsida</taxon>
        <taxon>eudicotyledons</taxon>
        <taxon>Gunneridae</taxon>
        <taxon>Pentapetalae</taxon>
        <taxon>rosids</taxon>
        <taxon>fabids</taxon>
        <taxon>Fabales</taxon>
        <taxon>Fabaceae</taxon>
        <taxon>Papilionoideae</taxon>
        <taxon>50 kb inversion clade</taxon>
        <taxon>NPAAA clade</taxon>
        <taxon>indigoferoid/millettioid clade</taxon>
        <taxon>Phaseoleae</taxon>
        <taxon>Mucuna</taxon>
    </lineage>
</organism>
<feature type="compositionally biased region" description="Polar residues" evidence="1">
    <location>
        <begin position="72"/>
        <end position="84"/>
    </location>
</feature>
<accession>A0A371GKH1</accession>
<evidence type="ECO:0000313" key="2">
    <source>
        <dbReference type="EMBL" id="RDX91020.1"/>
    </source>
</evidence>
<evidence type="ECO:0000313" key="3">
    <source>
        <dbReference type="Proteomes" id="UP000257109"/>
    </source>
</evidence>
<sequence>MVKLHEKACMYMENKGEQYVKRANKGKKGKCLKKINDNAYVLDMPQEYGGSTSFNVADLSLFVSGMDDPNLRMNSFQEGESDTNLGRHGEHGEDTKHKEEKTVQGPITRGRLKRLEEEVQRKMDLLRG</sequence>
<protein>
    <submittedName>
        <fullName evidence="2">Uncharacterized protein</fullName>
    </submittedName>
</protein>
<dbReference type="EMBL" id="QJKJ01005225">
    <property type="protein sequence ID" value="RDX91020.1"/>
    <property type="molecule type" value="Genomic_DNA"/>
</dbReference>
<evidence type="ECO:0000256" key="1">
    <source>
        <dbReference type="SAM" id="MobiDB-lite"/>
    </source>
</evidence>
<reference evidence="2" key="1">
    <citation type="submission" date="2018-05" db="EMBL/GenBank/DDBJ databases">
        <title>Draft genome of Mucuna pruriens seed.</title>
        <authorList>
            <person name="Nnadi N.E."/>
            <person name="Vos R."/>
            <person name="Hasami M.H."/>
            <person name="Devisetty U.K."/>
            <person name="Aguiy J.C."/>
        </authorList>
    </citation>
    <scope>NUCLEOTIDE SEQUENCE [LARGE SCALE GENOMIC DNA]</scope>
    <source>
        <strain evidence="2">JCA_2017</strain>
    </source>
</reference>
<dbReference type="AlphaFoldDB" id="A0A371GKH1"/>
<proteinExistence type="predicted"/>
<feature type="region of interest" description="Disordered" evidence="1">
    <location>
        <begin position="72"/>
        <end position="104"/>
    </location>
</feature>
<comment type="caution">
    <text evidence="2">The sequence shown here is derived from an EMBL/GenBank/DDBJ whole genome shotgun (WGS) entry which is preliminary data.</text>
</comment>
<feature type="compositionally biased region" description="Basic and acidic residues" evidence="1">
    <location>
        <begin position="85"/>
        <end position="102"/>
    </location>
</feature>
<name>A0A371GKH1_MUCPR</name>
<dbReference type="Proteomes" id="UP000257109">
    <property type="component" value="Unassembled WGS sequence"/>
</dbReference>
<keyword evidence="3" id="KW-1185">Reference proteome</keyword>
<feature type="non-terminal residue" evidence="2">
    <location>
        <position position="1"/>
    </location>
</feature>